<evidence type="ECO:0000313" key="2">
    <source>
        <dbReference type="Proteomes" id="UP000381693"/>
    </source>
</evidence>
<reference evidence="1" key="1">
    <citation type="submission" date="2019-09" db="EMBL/GenBank/DDBJ databases">
        <authorList>
            <person name="Cremers G."/>
        </authorList>
    </citation>
    <scope>NUCLEOTIDE SEQUENCE [LARGE SCALE GENOMIC DNA]</scope>
    <source>
        <strain evidence="1">3B</strain>
    </source>
</reference>
<dbReference type="Proteomes" id="UP000381693">
    <property type="component" value="Unassembled WGS sequence"/>
</dbReference>
<organism evidence="1 2">
    <name type="scientific">Methylacidimicrobium cyclopophantes</name>
    <dbReference type="NCBI Taxonomy" id="1041766"/>
    <lineage>
        <taxon>Bacteria</taxon>
        <taxon>Pseudomonadati</taxon>
        <taxon>Verrucomicrobiota</taxon>
        <taxon>Methylacidimicrobium</taxon>
    </lineage>
</organism>
<name>A0A5E6M7M8_9BACT</name>
<comment type="caution">
    <text evidence="1">The sequence shown here is derived from an EMBL/GenBank/DDBJ whole genome shotgun (WGS) entry which is preliminary data.</text>
</comment>
<proteinExistence type="predicted"/>
<accession>A0A5E6M7M8</accession>
<dbReference type="EMBL" id="CABFUZ020000077">
    <property type="protein sequence ID" value="VVM04932.1"/>
    <property type="molecule type" value="Genomic_DNA"/>
</dbReference>
<keyword evidence="2" id="KW-1185">Reference proteome</keyword>
<protein>
    <submittedName>
        <fullName evidence="1">Uncharacterized protein</fullName>
    </submittedName>
</protein>
<gene>
    <name evidence="1" type="ORF">MAMC_00312</name>
</gene>
<dbReference type="AlphaFoldDB" id="A0A5E6M7M8"/>
<evidence type="ECO:0000313" key="1">
    <source>
        <dbReference type="EMBL" id="VVM04932.1"/>
    </source>
</evidence>
<sequence length="137" mass="15147">MARSVDRPIAPEERVARFVTVSRWVREDRTIRPDAFVPPPDLRLSVTRHDALSVEGLWSIGRAVVAQVARTRKAELSGRADRCVRDVLRFGLATEAAPVPGNPYHAEIVGWPAEKAAQKNIAQQLAAIAAFRPWTSS</sequence>